<name>A0A7S1VSI8_9STRA</name>
<dbReference type="EMBL" id="HBGK01049632">
    <property type="protein sequence ID" value="CAD9309545.1"/>
    <property type="molecule type" value="Transcribed_RNA"/>
</dbReference>
<accession>A0A7S1VSI8</accession>
<sequence length="135" mass="15461">MCQPYSLLLRSLGETKRCQLNQKVLPMSMCQARRPSLYSMRPFTFCDIFQGALAVVPFADPPTVLGLAHRALGFLEPRRSKHRIWTVPSALGLESNLIRFHHCLVSHVGWILDVGNERWLSCHHCRPLGRFGDHR</sequence>
<proteinExistence type="predicted"/>
<protein>
    <submittedName>
        <fullName evidence="1">Uncharacterized protein</fullName>
    </submittedName>
</protein>
<dbReference type="AlphaFoldDB" id="A0A7S1VSI8"/>
<organism evidence="1">
    <name type="scientific">Grammatophora oceanica</name>
    <dbReference type="NCBI Taxonomy" id="210454"/>
    <lineage>
        <taxon>Eukaryota</taxon>
        <taxon>Sar</taxon>
        <taxon>Stramenopiles</taxon>
        <taxon>Ochrophyta</taxon>
        <taxon>Bacillariophyta</taxon>
        <taxon>Fragilariophyceae</taxon>
        <taxon>Fragilariophycidae</taxon>
        <taxon>Rhabdonematales</taxon>
        <taxon>Grammatophoraceae</taxon>
        <taxon>Grammatophora</taxon>
    </lineage>
</organism>
<gene>
    <name evidence="1" type="ORF">GOCE00092_LOCUS26060</name>
</gene>
<evidence type="ECO:0000313" key="1">
    <source>
        <dbReference type="EMBL" id="CAD9309545.1"/>
    </source>
</evidence>
<reference evidence="1" key="1">
    <citation type="submission" date="2021-01" db="EMBL/GenBank/DDBJ databases">
        <authorList>
            <person name="Corre E."/>
            <person name="Pelletier E."/>
            <person name="Niang G."/>
            <person name="Scheremetjew M."/>
            <person name="Finn R."/>
            <person name="Kale V."/>
            <person name="Holt S."/>
            <person name="Cochrane G."/>
            <person name="Meng A."/>
            <person name="Brown T."/>
            <person name="Cohen L."/>
        </authorList>
    </citation>
    <scope>NUCLEOTIDE SEQUENCE</scope>
    <source>
        <strain evidence="1">CCMP 410</strain>
    </source>
</reference>